<gene>
    <name evidence="2" type="ORF">SAMN04488494_1190</name>
</gene>
<dbReference type="AlphaFoldDB" id="A0A1M7FKS5"/>
<dbReference type="Pfam" id="PF13524">
    <property type="entry name" value="Glyco_trans_1_2"/>
    <property type="match status" value="1"/>
</dbReference>
<dbReference type="GO" id="GO:0016740">
    <property type="term" value="F:transferase activity"/>
    <property type="evidence" value="ECO:0007669"/>
    <property type="project" value="UniProtKB-KW"/>
</dbReference>
<dbReference type="OrthoDB" id="110463at2"/>
<reference evidence="2 3" key="1">
    <citation type="submission" date="2016-11" db="EMBL/GenBank/DDBJ databases">
        <authorList>
            <person name="Jaros S."/>
            <person name="Januszkiewicz K."/>
            <person name="Wedrychowicz H."/>
        </authorList>
    </citation>
    <scope>NUCLEOTIDE SEQUENCE [LARGE SCALE GENOMIC DNA]</scope>
    <source>
        <strain evidence="2 3">BPI-34</strain>
    </source>
</reference>
<organism evidence="2 3">
    <name type="scientific">Xylanibacter ruminicola</name>
    <name type="common">Prevotella ruminicola</name>
    <dbReference type="NCBI Taxonomy" id="839"/>
    <lineage>
        <taxon>Bacteria</taxon>
        <taxon>Pseudomonadati</taxon>
        <taxon>Bacteroidota</taxon>
        <taxon>Bacteroidia</taxon>
        <taxon>Bacteroidales</taxon>
        <taxon>Prevotellaceae</taxon>
        <taxon>Xylanibacter</taxon>
    </lineage>
</organism>
<evidence type="ECO:0000313" key="2">
    <source>
        <dbReference type="EMBL" id="SHM04580.1"/>
    </source>
</evidence>
<accession>A0A1M7FKS5</accession>
<dbReference type="EMBL" id="FRCJ01000002">
    <property type="protein sequence ID" value="SHM04580.1"/>
    <property type="molecule type" value="Genomic_DNA"/>
</dbReference>
<proteinExistence type="predicted"/>
<keyword evidence="2" id="KW-0808">Transferase</keyword>
<dbReference type="RefSeq" id="WP_073043623.1">
    <property type="nucleotide sequence ID" value="NZ_FRCJ01000002.1"/>
</dbReference>
<dbReference type="InterPro" id="IPR055259">
    <property type="entry name" value="YkvP/CgeB_Glyco_trans-like"/>
</dbReference>
<protein>
    <submittedName>
        <fullName evidence="2">Glycosyl transferases group 1</fullName>
    </submittedName>
</protein>
<feature type="domain" description="Spore protein YkvP/CgeB glycosyl transferase-like" evidence="1">
    <location>
        <begin position="254"/>
        <end position="363"/>
    </location>
</feature>
<evidence type="ECO:0000259" key="1">
    <source>
        <dbReference type="Pfam" id="PF13524"/>
    </source>
</evidence>
<name>A0A1M7FKS5_XYLRU</name>
<evidence type="ECO:0000313" key="3">
    <source>
        <dbReference type="Proteomes" id="UP000184280"/>
    </source>
</evidence>
<dbReference type="Proteomes" id="UP000184280">
    <property type="component" value="Unassembled WGS sequence"/>
</dbReference>
<sequence length="371" mass="43668">MNIIYFFPEYGVPMFNWQRMHIFDELKRHGVDIETFNPLLYETPEKANEAFVNKLSSSRYDLLMSSVCYEGMIFPSVLDKAKQLGIPSLCIRWDNLTIPFYDRKQASKFDLLWLTANETAWMYDKWNAKYIFQPYAANPYLFKYNETEIKRKVCFIGTPYGSRSLMINKLTSKGIAVDLYYGKNPELKEEEERIAVKYEMVTPGKWDIILEWLKFSEGRKMLRGSILNRLKGGTQLESNPCLGRYPSQDLNNIPLLYSQYALCLSSTSTNHTDSLKTPLKIVNLRAFEIPMSGGIEFCKYNKELSYYFEEGKEIIFYRTDEELVDKANYYLKKASDRELKEIKSAARLRSEREHTWWNRFAKVFDTLGLKY</sequence>